<feature type="transmembrane region" description="Helical" evidence="1">
    <location>
        <begin position="62"/>
        <end position="80"/>
    </location>
</feature>
<dbReference type="InterPro" id="IPR035168">
    <property type="entry name" value="DUF5317"/>
</dbReference>
<dbReference type="RefSeq" id="WP_154484045.1">
    <property type="nucleotide sequence ID" value="NZ_VULR01000007.1"/>
</dbReference>
<feature type="transmembrane region" description="Helical" evidence="1">
    <location>
        <begin position="87"/>
        <end position="106"/>
    </location>
</feature>
<keyword evidence="1" id="KW-1133">Transmembrane helix</keyword>
<dbReference type="OrthoDB" id="37447at2"/>
<name>A0A844FHE2_9FIRM</name>
<proteinExistence type="predicted"/>
<reference evidence="2 3" key="1">
    <citation type="submission" date="2019-08" db="EMBL/GenBank/DDBJ databases">
        <title>In-depth cultivation of the pig gut microbiome towards novel bacterial diversity and tailored functional studies.</title>
        <authorList>
            <person name="Wylensek D."/>
            <person name="Hitch T.C.A."/>
            <person name="Clavel T."/>
        </authorList>
    </citation>
    <scope>NUCLEOTIDE SEQUENCE [LARGE SCALE GENOMIC DNA]</scope>
    <source>
        <strain evidence="2 3">Med78-601-WT-4W-RMD-3</strain>
    </source>
</reference>
<evidence type="ECO:0000313" key="3">
    <source>
        <dbReference type="Proteomes" id="UP000462760"/>
    </source>
</evidence>
<accession>A0A844FHE2</accession>
<keyword evidence="1" id="KW-0812">Transmembrane</keyword>
<comment type="caution">
    <text evidence="2">The sequence shown here is derived from an EMBL/GenBank/DDBJ whole genome shotgun (WGS) entry which is preliminary data.</text>
</comment>
<organism evidence="2 3">
    <name type="scientific">Anaerosalibacter bizertensis</name>
    <dbReference type="NCBI Taxonomy" id="932217"/>
    <lineage>
        <taxon>Bacteria</taxon>
        <taxon>Bacillati</taxon>
        <taxon>Bacillota</taxon>
        <taxon>Tissierellia</taxon>
        <taxon>Tissierellales</taxon>
        <taxon>Sporanaerobacteraceae</taxon>
        <taxon>Anaerosalibacter</taxon>
    </lineage>
</organism>
<keyword evidence="1" id="KW-0472">Membrane</keyword>
<feature type="transmembrane region" description="Helical" evidence="1">
    <location>
        <begin position="159"/>
        <end position="178"/>
    </location>
</feature>
<protein>
    <recommendedName>
        <fullName evidence="4">DUF5317 domain-containing protein</fullName>
    </recommendedName>
</protein>
<evidence type="ECO:0008006" key="4">
    <source>
        <dbReference type="Google" id="ProtNLM"/>
    </source>
</evidence>
<gene>
    <name evidence="2" type="ORF">FYJ27_06390</name>
</gene>
<evidence type="ECO:0000313" key="2">
    <source>
        <dbReference type="EMBL" id="MSS43362.1"/>
    </source>
</evidence>
<feature type="transmembrane region" description="Helical" evidence="1">
    <location>
        <begin position="31"/>
        <end position="50"/>
    </location>
</feature>
<dbReference type="Pfam" id="PF17248">
    <property type="entry name" value="DUF5317"/>
    <property type="match status" value="1"/>
</dbReference>
<dbReference type="Proteomes" id="UP000462760">
    <property type="component" value="Unassembled WGS sequence"/>
</dbReference>
<dbReference type="AlphaFoldDB" id="A0A844FHE2"/>
<dbReference type="EMBL" id="VULR01000007">
    <property type="protein sequence ID" value="MSS43362.1"/>
    <property type="molecule type" value="Genomic_DNA"/>
</dbReference>
<sequence>MFIEIIILSIIIGLVRGGKLSRFKRVNFKKMWVLILALIIQYFLVTINFIEELHYLDEVFRFTKQLSIISYILLFIGIIINLRYRSLWVVLAGSIMNILAMIFNGWKRPILVEGIELLGFEDLGFLLEQGKLPLYTPIVEKTKLAILGDIIVLPKPYPYPHIFSLGDFIIYLGLFVLIQEIMISEDRDFGNMVQFDFISR</sequence>
<evidence type="ECO:0000256" key="1">
    <source>
        <dbReference type="SAM" id="Phobius"/>
    </source>
</evidence>